<dbReference type="InterPro" id="IPR053323">
    <property type="entry name" value="UPF0235"/>
</dbReference>
<evidence type="ECO:0000313" key="3">
    <source>
        <dbReference type="EMBL" id="WZN58614.1"/>
    </source>
</evidence>
<dbReference type="Proteomes" id="UP001472866">
    <property type="component" value="Chromosome 01"/>
</dbReference>
<evidence type="ECO:0000313" key="4">
    <source>
        <dbReference type="Proteomes" id="UP001472866"/>
    </source>
</evidence>
<dbReference type="PANTHER" id="PTHR47525">
    <property type="entry name" value="OS07G0295200 PROTEIN"/>
    <property type="match status" value="1"/>
</dbReference>
<reference evidence="3 4" key="1">
    <citation type="submission" date="2024-03" db="EMBL/GenBank/DDBJ databases">
        <title>Complete genome sequence of the green alga Chloropicon roscoffensis RCC1871.</title>
        <authorList>
            <person name="Lemieux C."/>
            <person name="Pombert J.-F."/>
            <person name="Otis C."/>
            <person name="Turmel M."/>
        </authorList>
    </citation>
    <scope>NUCLEOTIDE SEQUENCE [LARGE SCALE GENOMIC DNA]</scope>
    <source>
        <strain evidence="3 4">RCC1871</strain>
    </source>
</reference>
<dbReference type="Pfam" id="PF25809">
    <property type="entry name" value="STEEP1"/>
    <property type="match status" value="1"/>
</dbReference>
<evidence type="ECO:0000259" key="2">
    <source>
        <dbReference type="Pfam" id="PF25809"/>
    </source>
</evidence>
<protein>
    <submittedName>
        <fullName evidence="3">UPF0235 protein</fullName>
    </submittedName>
</protein>
<keyword evidence="4" id="KW-1185">Reference proteome</keyword>
<dbReference type="PANTHER" id="PTHR47525:SF1">
    <property type="entry name" value="OS07G0295200 PROTEIN"/>
    <property type="match status" value="1"/>
</dbReference>
<dbReference type="EMBL" id="CP151501">
    <property type="protein sequence ID" value="WZN58614.1"/>
    <property type="molecule type" value="Genomic_DNA"/>
</dbReference>
<evidence type="ECO:0000256" key="1">
    <source>
        <dbReference type="SAM" id="MobiDB-lite"/>
    </source>
</evidence>
<gene>
    <name evidence="3" type="ORF">HKI87_01g01380</name>
</gene>
<dbReference type="InterPro" id="IPR057965">
    <property type="entry name" value="STEEP1_dom"/>
</dbReference>
<organism evidence="3 4">
    <name type="scientific">Chloropicon roscoffensis</name>
    <dbReference type="NCBI Taxonomy" id="1461544"/>
    <lineage>
        <taxon>Eukaryota</taxon>
        <taxon>Viridiplantae</taxon>
        <taxon>Chlorophyta</taxon>
        <taxon>Chloropicophyceae</taxon>
        <taxon>Chloropicales</taxon>
        <taxon>Chloropicaceae</taxon>
        <taxon>Chloropicon</taxon>
    </lineage>
</organism>
<proteinExistence type="predicted"/>
<name>A0AAX4NYB9_9CHLO</name>
<sequence>MPRVTTQFYSSENASRATEGETGVRAKLFVYTCRFTGKHALVTDVSLKSLPLRPRDSASVLDMGKHETKVYLTDGGVKRIKREGDGKVERQYRLNLGELPVAYTFEPDGKLLYILKDALKEYQTKEQTYGESNLPPGIQEEISQDGASVRLLLDVSVAGRGGSRTRPGVYNIFNEKITVKVVQPATTAEGKKEVLALFAQVLEVRQMQLTFLELGANKGFALQVSGKTPVQVFKKLKFHTSKKNPANQPKGGGPQRRGYP</sequence>
<feature type="region of interest" description="Disordered" evidence="1">
    <location>
        <begin position="239"/>
        <end position="260"/>
    </location>
</feature>
<dbReference type="AlphaFoldDB" id="A0AAX4NYB9"/>
<feature type="compositionally biased region" description="Gly residues" evidence="1">
    <location>
        <begin position="250"/>
        <end position="260"/>
    </location>
</feature>
<feature type="domain" description="STEEP1" evidence="2">
    <location>
        <begin position="25"/>
        <end position="127"/>
    </location>
</feature>
<accession>A0AAX4NYB9</accession>